<proteinExistence type="predicted"/>
<feature type="compositionally biased region" description="Pro residues" evidence="1">
    <location>
        <begin position="1"/>
        <end position="10"/>
    </location>
</feature>
<gene>
    <name evidence="2" type="ORF">D9619_011025</name>
</gene>
<comment type="caution">
    <text evidence="2">The sequence shown here is derived from an EMBL/GenBank/DDBJ whole genome shotgun (WGS) entry which is preliminary data.</text>
</comment>
<feature type="region of interest" description="Disordered" evidence="1">
    <location>
        <begin position="1"/>
        <end position="38"/>
    </location>
</feature>
<evidence type="ECO:0000313" key="3">
    <source>
        <dbReference type="Proteomes" id="UP000567179"/>
    </source>
</evidence>
<name>A0A8H5BAP4_9AGAR</name>
<organism evidence="2 3">
    <name type="scientific">Psilocybe cf. subviscida</name>
    <dbReference type="NCBI Taxonomy" id="2480587"/>
    <lineage>
        <taxon>Eukaryota</taxon>
        <taxon>Fungi</taxon>
        <taxon>Dikarya</taxon>
        <taxon>Basidiomycota</taxon>
        <taxon>Agaricomycotina</taxon>
        <taxon>Agaricomycetes</taxon>
        <taxon>Agaricomycetidae</taxon>
        <taxon>Agaricales</taxon>
        <taxon>Agaricineae</taxon>
        <taxon>Strophariaceae</taxon>
        <taxon>Psilocybe</taxon>
    </lineage>
</organism>
<keyword evidence="3" id="KW-1185">Reference proteome</keyword>
<dbReference type="Proteomes" id="UP000567179">
    <property type="component" value="Unassembled WGS sequence"/>
</dbReference>
<protein>
    <submittedName>
        <fullName evidence="2">Uncharacterized protein</fullName>
    </submittedName>
</protein>
<sequence length="148" mass="16656">MHVPCAPPPGSGNTPRRPSPYYSPITQPKIRYTPSPQDPRHVHHALLPVFFKPFKYHRRPRVRAPGVQAGPGKLQWEIGWTRYLSWAVGRLVERHRFICGEHGGDAREYDRRRGQSGRGCRRIGHGGRWYQHGAAEGAGSGGGCWCQA</sequence>
<evidence type="ECO:0000313" key="2">
    <source>
        <dbReference type="EMBL" id="KAF5318727.1"/>
    </source>
</evidence>
<dbReference type="AlphaFoldDB" id="A0A8H5BAP4"/>
<accession>A0A8H5BAP4</accession>
<evidence type="ECO:0000256" key="1">
    <source>
        <dbReference type="SAM" id="MobiDB-lite"/>
    </source>
</evidence>
<dbReference type="EMBL" id="JAACJJ010000030">
    <property type="protein sequence ID" value="KAF5318727.1"/>
    <property type="molecule type" value="Genomic_DNA"/>
</dbReference>
<reference evidence="2 3" key="1">
    <citation type="journal article" date="2020" name="ISME J.">
        <title>Uncovering the hidden diversity of litter-decomposition mechanisms in mushroom-forming fungi.</title>
        <authorList>
            <person name="Floudas D."/>
            <person name="Bentzer J."/>
            <person name="Ahren D."/>
            <person name="Johansson T."/>
            <person name="Persson P."/>
            <person name="Tunlid A."/>
        </authorList>
    </citation>
    <scope>NUCLEOTIDE SEQUENCE [LARGE SCALE GENOMIC DNA]</scope>
    <source>
        <strain evidence="2 3">CBS 101986</strain>
    </source>
</reference>